<reference evidence="13" key="1">
    <citation type="journal article" date="2019" name="Int. J. Syst. Evol. Microbiol.">
        <title>The Global Catalogue of Microorganisms (GCM) 10K type strain sequencing project: providing services to taxonomists for standard genome sequencing and annotation.</title>
        <authorList>
            <consortium name="The Broad Institute Genomics Platform"/>
            <consortium name="The Broad Institute Genome Sequencing Center for Infectious Disease"/>
            <person name="Wu L."/>
            <person name="Ma J."/>
        </authorList>
    </citation>
    <scope>NUCLEOTIDE SEQUENCE [LARGE SCALE GENOMIC DNA]</scope>
    <source>
        <strain evidence="13">JCM 31921</strain>
    </source>
</reference>
<evidence type="ECO:0000313" key="12">
    <source>
        <dbReference type="EMBL" id="GAA4458059.1"/>
    </source>
</evidence>
<keyword evidence="7" id="KW-0653">Protein transport</keyword>
<proteinExistence type="inferred from homology"/>
<evidence type="ECO:0000256" key="2">
    <source>
        <dbReference type="ARBA" id="ARBA00006555"/>
    </source>
</evidence>
<organism evidence="12 13">
    <name type="scientific">Rurimicrobium arvi</name>
    <dbReference type="NCBI Taxonomy" id="2049916"/>
    <lineage>
        <taxon>Bacteria</taxon>
        <taxon>Pseudomonadati</taxon>
        <taxon>Bacteroidota</taxon>
        <taxon>Chitinophagia</taxon>
        <taxon>Chitinophagales</taxon>
        <taxon>Chitinophagaceae</taxon>
        <taxon>Rurimicrobium</taxon>
    </lineage>
</organism>
<keyword evidence="9" id="KW-0472">Membrane</keyword>
<dbReference type="Pfam" id="PF03544">
    <property type="entry name" value="TonB_C"/>
    <property type="match status" value="1"/>
</dbReference>
<dbReference type="SUPFAM" id="SSF74653">
    <property type="entry name" value="TolA/TonB C-terminal domain"/>
    <property type="match status" value="1"/>
</dbReference>
<feature type="domain" description="TonB C-terminal" evidence="11">
    <location>
        <begin position="50"/>
        <end position="141"/>
    </location>
</feature>
<keyword evidence="6" id="KW-0812">Transmembrane</keyword>
<evidence type="ECO:0000313" key="13">
    <source>
        <dbReference type="Proteomes" id="UP001501410"/>
    </source>
</evidence>
<dbReference type="InterPro" id="IPR051045">
    <property type="entry name" value="TonB-dependent_transducer"/>
</dbReference>
<keyword evidence="8" id="KW-1133">Transmembrane helix</keyword>
<comment type="subcellular location">
    <subcellularLocation>
        <location evidence="1">Cell inner membrane</location>
        <topology evidence="1">Single-pass membrane protein</topology>
        <orientation evidence="1">Periplasmic side</orientation>
    </subcellularLocation>
</comment>
<keyword evidence="3" id="KW-0813">Transport</keyword>
<dbReference type="PANTHER" id="PTHR33446:SF2">
    <property type="entry name" value="PROTEIN TONB"/>
    <property type="match status" value="1"/>
</dbReference>
<evidence type="ECO:0000256" key="1">
    <source>
        <dbReference type="ARBA" id="ARBA00004383"/>
    </source>
</evidence>
<evidence type="ECO:0000259" key="11">
    <source>
        <dbReference type="PROSITE" id="PS52015"/>
    </source>
</evidence>
<keyword evidence="13" id="KW-1185">Reference proteome</keyword>
<comment type="caution">
    <text evidence="12">The sequence shown here is derived from an EMBL/GenBank/DDBJ whole genome shotgun (WGS) entry which is preliminary data.</text>
</comment>
<evidence type="ECO:0000256" key="10">
    <source>
        <dbReference type="SAM" id="SignalP"/>
    </source>
</evidence>
<name>A0ABP8N0Z7_9BACT</name>
<gene>
    <name evidence="12" type="ORF">GCM10023092_25790</name>
</gene>
<feature type="chain" id="PRO_5047243476" description="TonB C-terminal domain-containing protein" evidence="10">
    <location>
        <begin position="19"/>
        <end position="141"/>
    </location>
</feature>
<evidence type="ECO:0000256" key="9">
    <source>
        <dbReference type="ARBA" id="ARBA00023136"/>
    </source>
</evidence>
<comment type="similarity">
    <text evidence="2">Belongs to the TonB family.</text>
</comment>
<evidence type="ECO:0000256" key="7">
    <source>
        <dbReference type="ARBA" id="ARBA00022927"/>
    </source>
</evidence>
<evidence type="ECO:0000256" key="8">
    <source>
        <dbReference type="ARBA" id="ARBA00022989"/>
    </source>
</evidence>
<keyword evidence="10" id="KW-0732">Signal</keyword>
<sequence>MKKIIVGLSLMLPLMVQAQERLSTTPVGAKETPPGREMIPTFVYVEQMPEFQGDLQAFLRKNLVYPDSALHERIEGTVHIKFVVKDDGSISDPQIMRSLSPDCDREALRVIGLMPKWKPGKQNGASVNVFYNLPISFKLEN</sequence>
<dbReference type="InterPro" id="IPR037682">
    <property type="entry name" value="TonB_C"/>
</dbReference>
<dbReference type="NCBIfam" id="TIGR01352">
    <property type="entry name" value="tonB_Cterm"/>
    <property type="match status" value="1"/>
</dbReference>
<evidence type="ECO:0000256" key="5">
    <source>
        <dbReference type="ARBA" id="ARBA00022519"/>
    </source>
</evidence>
<dbReference type="Proteomes" id="UP001501410">
    <property type="component" value="Unassembled WGS sequence"/>
</dbReference>
<evidence type="ECO:0000256" key="3">
    <source>
        <dbReference type="ARBA" id="ARBA00022448"/>
    </source>
</evidence>
<dbReference type="EMBL" id="BAABEZ010000024">
    <property type="protein sequence ID" value="GAA4458059.1"/>
    <property type="molecule type" value="Genomic_DNA"/>
</dbReference>
<dbReference type="Gene3D" id="3.30.1150.10">
    <property type="match status" value="1"/>
</dbReference>
<keyword evidence="5" id="KW-0997">Cell inner membrane</keyword>
<dbReference type="InterPro" id="IPR003538">
    <property type="entry name" value="TonB"/>
</dbReference>
<accession>A0ABP8N0Z7</accession>
<evidence type="ECO:0000256" key="6">
    <source>
        <dbReference type="ARBA" id="ARBA00022692"/>
    </source>
</evidence>
<evidence type="ECO:0000256" key="4">
    <source>
        <dbReference type="ARBA" id="ARBA00022475"/>
    </source>
</evidence>
<dbReference type="RefSeq" id="WP_344827921.1">
    <property type="nucleotide sequence ID" value="NZ_BAABEZ010000024.1"/>
</dbReference>
<keyword evidence="4" id="KW-1003">Cell membrane</keyword>
<dbReference type="PRINTS" id="PR01374">
    <property type="entry name" value="TONBPROTEIN"/>
</dbReference>
<dbReference type="InterPro" id="IPR006260">
    <property type="entry name" value="TonB/TolA_C"/>
</dbReference>
<dbReference type="PROSITE" id="PS52015">
    <property type="entry name" value="TONB_CTD"/>
    <property type="match status" value="1"/>
</dbReference>
<feature type="signal peptide" evidence="10">
    <location>
        <begin position="1"/>
        <end position="18"/>
    </location>
</feature>
<dbReference type="PANTHER" id="PTHR33446">
    <property type="entry name" value="PROTEIN TONB-RELATED"/>
    <property type="match status" value="1"/>
</dbReference>
<protein>
    <recommendedName>
        <fullName evidence="11">TonB C-terminal domain-containing protein</fullName>
    </recommendedName>
</protein>